<reference evidence="1" key="1">
    <citation type="journal article" date="2020" name="Nat. Ecol. Evol.">
        <title>Deeply conserved synteny resolves early events in vertebrate evolution.</title>
        <authorList>
            <person name="Simakov O."/>
            <person name="Marletaz F."/>
            <person name="Yue J.X."/>
            <person name="O'Connell B."/>
            <person name="Jenkins J."/>
            <person name="Brandt A."/>
            <person name="Calef R."/>
            <person name="Tung C.H."/>
            <person name="Huang T.K."/>
            <person name="Schmutz J."/>
            <person name="Satoh N."/>
            <person name="Yu J.K."/>
            <person name="Putnam N.H."/>
            <person name="Green R.E."/>
            <person name="Rokhsar D.S."/>
        </authorList>
    </citation>
    <scope>NUCLEOTIDE SEQUENCE [LARGE SCALE GENOMIC DNA]</scope>
    <source>
        <strain evidence="1">S238N-H82</strain>
    </source>
</reference>
<dbReference type="OrthoDB" id="533331at2759"/>
<reference evidence="2" key="2">
    <citation type="submission" date="2025-08" db="UniProtKB">
        <authorList>
            <consortium name="RefSeq"/>
        </authorList>
    </citation>
    <scope>IDENTIFICATION</scope>
    <source>
        <strain evidence="2">S238N-H82</strain>
        <tissue evidence="2">Testes</tissue>
    </source>
</reference>
<keyword evidence="1" id="KW-1185">Reference proteome</keyword>
<proteinExistence type="predicted"/>
<protein>
    <submittedName>
        <fullName evidence="2">Uncharacterized protein LOC118427202</fullName>
    </submittedName>
</protein>
<dbReference type="OMA" id="HEAFKVE"/>
<dbReference type="KEGG" id="bfo:118427202"/>
<dbReference type="GeneID" id="118427202"/>
<evidence type="ECO:0000313" key="1">
    <source>
        <dbReference type="Proteomes" id="UP000001554"/>
    </source>
</evidence>
<organism evidence="1 2">
    <name type="scientific">Branchiostoma floridae</name>
    <name type="common">Florida lancelet</name>
    <name type="synonym">Amphioxus</name>
    <dbReference type="NCBI Taxonomy" id="7739"/>
    <lineage>
        <taxon>Eukaryota</taxon>
        <taxon>Metazoa</taxon>
        <taxon>Chordata</taxon>
        <taxon>Cephalochordata</taxon>
        <taxon>Leptocardii</taxon>
        <taxon>Amphioxiformes</taxon>
        <taxon>Branchiostomatidae</taxon>
        <taxon>Branchiostoma</taxon>
    </lineage>
</organism>
<dbReference type="RefSeq" id="XP_035692730.1">
    <property type="nucleotide sequence ID" value="XM_035836837.1"/>
</dbReference>
<evidence type="ECO:0000313" key="2">
    <source>
        <dbReference type="RefSeq" id="XP_035692730.1"/>
    </source>
</evidence>
<dbReference type="AlphaFoldDB" id="A0A9J7M278"/>
<accession>A0A9J7M278</accession>
<name>A0A9J7M278_BRAFL</name>
<gene>
    <name evidence="2" type="primary">LOC118427202</name>
</gene>
<dbReference type="Proteomes" id="UP000001554">
    <property type="component" value="Chromosome 12"/>
</dbReference>
<sequence>MVSAAAVSCTPPLCSPLGLDPGFKIDVCIHEPLWVVPVTRGDVAVEIVTLCSQLELLCEKEMNEGVSREFSSQDRYRKSLSPTFESQAMVLIGKMREALNRLPQPPAFIQDYLQSTSLAGMFPRAAAYIANPQTLYNLGQQGSMDEYFQHMASLHLVSSMCRQLNSVVHNLTNYEHIAHRVAVPKPFC</sequence>